<feature type="disulfide bond" evidence="15">
    <location>
        <begin position="48"/>
        <end position="55"/>
    </location>
</feature>
<feature type="binding site" description="axial binding residue" evidence="15">
    <location>
        <position position="52"/>
    </location>
    <ligand>
        <name>heme</name>
        <dbReference type="ChEBI" id="CHEBI:30413"/>
    </ligand>
    <ligandPart>
        <name>Fe</name>
        <dbReference type="ChEBI" id="CHEBI:18248"/>
    </ligandPart>
</feature>
<keyword evidence="9 17" id="KW-0732">Signal</keyword>
<organism evidence="19 20">
    <name type="scientific">Thyridium curvatum</name>
    <dbReference type="NCBI Taxonomy" id="1093900"/>
    <lineage>
        <taxon>Eukaryota</taxon>
        <taxon>Fungi</taxon>
        <taxon>Dikarya</taxon>
        <taxon>Ascomycota</taxon>
        <taxon>Pezizomycotina</taxon>
        <taxon>Sordariomycetes</taxon>
        <taxon>Sordariomycetidae</taxon>
        <taxon>Thyridiales</taxon>
        <taxon>Thyridiaceae</taxon>
        <taxon>Thyridium</taxon>
    </lineage>
</organism>
<keyword evidence="12 15" id="KW-1015">Disulfide bond</keyword>
<dbReference type="GO" id="GO:0005576">
    <property type="term" value="C:extracellular region"/>
    <property type="evidence" value="ECO:0007669"/>
    <property type="project" value="UniProtKB-SubCell"/>
</dbReference>
<dbReference type="EMBL" id="SKBQ01000060">
    <property type="protein sequence ID" value="TPX09988.1"/>
    <property type="molecule type" value="Genomic_DNA"/>
</dbReference>
<dbReference type="InParanoid" id="A0A507AYV5"/>
<dbReference type="PANTHER" id="PTHR37928">
    <property type="entry name" value="CFEM DOMAIN PROTEIN (AFU_ORTHOLOGUE AFUA_6G14090)"/>
    <property type="match status" value="1"/>
</dbReference>
<accession>A0A507AYV5</accession>
<keyword evidence="5" id="KW-0964">Secreted</keyword>
<name>A0A507AYV5_9PEZI</name>
<dbReference type="PANTHER" id="PTHR37928:SF1">
    <property type="entry name" value="CFEM DOMAIN PROTEIN (AFU_ORTHOLOGUE AFUA_6G14090)"/>
    <property type="match status" value="1"/>
</dbReference>
<evidence type="ECO:0000256" key="7">
    <source>
        <dbReference type="ARBA" id="ARBA00022622"/>
    </source>
</evidence>
<keyword evidence="13" id="KW-0325">Glycoprotein</keyword>
<comment type="subcellular location">
    <subcellularLocation>
        <location evidence="1">Cell membrane</location>
        <topology evidence="1">Lipid-anchor</topology>
        <topology evidence="1">GPI-anchor</topology>
    </subcellularLocation>
    <subcellularLocation>
        <location evidence="2">Secreted</location>
    </subcellularLocation>
</comment>
<sequence>MKVTANSMIAIIGALSATAVAQDIPADFPQCGKVCVSNMVAKAGELGCSGTDVACLCKNQNFLYGVRDCSYQSCNDDAAAAKVVAFGLDYCKTAGVSIPTSVGAPSLVPGKTEAAGGATTGAGAGGAGSSSAVTTSAIVSTITSDGSAVTTTVGSTTIFAGGAGGAGGSGSGSGGSSSAITTSAIVSVITTDGSTLTSTVGSTTILGGAGGAGGNGESSSGASGSGAETGSASAITTSSFTTVITSGSSTVTSTGASTLSGIGGVVGATSAPVTETTSPIVSTTTGSNGETGVTTIGSSTITSHLTGSSASSALSSQASSRTGTNAGPQMTAAPVGGMLAVAGLAIHYMDHGLWLGMQYDGRVFRSFLNPTAPYRSDRRSRWRIPTPRNGSRQGPRTRDGMDDRAPPIPPRPPGYETLIPVTPSSSSSAAGDRPPLPPRQPSGSQRQSQSQSQYQHQSQAPPPPPPQQQYQPPPPPPPRQQYQQQPPQQQYQQFQQPSPGAGAVPPPPPQNPPGGQQQPQSGRVWQHLFYPDGSPKAMFVDLMASFFVVLDPQRTGYLTPEVFSSWLDVNETQTEHNVWKNYFKPMAMFEPVDQADYEFKAVLEAWRFDHRVVQRGPPGRRTIPYGGMPLLSLKGFVDYMAVEVAGGPVDDACSGLNAALRHYGVWPELGPLPRWALPAEMPAEVKARVDAANARSRRNADEKLDALHAKHLIEAKGRQQALELLSDYRYVYRPI</sequence>
<evidence type="ECO:0000256" key="8">
    <source>
        <dbReference type="ARBA" id="ARBA00022723"/>
    </source>
</evidence>
<feature type="compositionally biased region" description="Low complexity" evidence="16">
    <location>
        <begin position="441"/>
        <end position="459"/>
    </location>
</feature>
<feature type="compositionally biased region" description="Low complexity" evidence="16">
    <location>
        <begin position="217"/>
        <end position="232"/>
    </location>
</feature>
<feature type="compositionally biased region" description="Basic and acidic residues" evidence="16">
    <location>
        <begin position="396"/>
        <end position="405"/>
    </location>
</feature>
<evidence type="ECO:0000256" key="14">
    <source>
        <dbReference type="ARBA" id="ARBA00023288"/>
    </source>
</evidence>
<dbReference type="Proteomes" id="UP000319257">
    <property type="component" value="Unassembled WGS sequence"/>
</dbReference>
<dbReference type="GO" id="GO:0046872">
    <property type="term" value="F:metal ion binding"/>
    <property type="evidence" value="ECO:0007669"/>
    <property type="project" value="UniProtKB-UniRule"/>
</dbReference>
<dbReference type="PROSITE" id="PS52012">
    <property type="entry name" value="CFEM"/>
    <property type="match status" value="1"/>
</dbReference>
<evidence type="ECO:0000256" key="11">
    <source>
        <dbReference type="ARBA" id="ARBA00023136"/>
    </source>
</evidence>
<keyword evidence="14" id="KW-0449">Lipoprotein</keyword>
<dbReference type="InterPro" id="IPR055936">
    <property type="entry name" value="DUF7514"/>
</dbReference>
<feature type="region of interest" description="Disordered" evidence="16">
    <location>
        <begin position="304"/>
        <end position="329"/>
    </location>
</feature>
<dbReference type="STRING" id="1093900.A0A507AYV5"/>
<dbReference type="Pfam" id="PF24355">
    <property type="entry name" value="DUF7514"/>
    <property type="match status" value="1"/>
</dbReference>
<feature type="signal peptide" evidence="17">
    <location>
        <begin position="1"/>
        <end position="21"/>
    </location>
</feature>
<feature type="region of interest" description="Disordered" evidence="16">
    <location>
        <begin position="208"/>
        <end position="232"/>
    </location>
</feature>
<dbReference type="Pfam" id="PF05730">
    <property type="entry name" value="CFEM"/>
    <property type="match status" value="1"/>
</dbReference>
<keyword evidence="7" id="KW-0336">GPI-anchor</keyword>
<evidence type="ECO:0000256" key="15">
    <source>
        <dbReference type="PROSITE-ProRule" id="PRU01356"/>
    </source>
</evidence>
<protein>
    <recommendedName>
        <fullName evidence="18">CFEM domain-containing protein</fullName>
    </recommendedName>
</protein>
<dbReference type="InterPro" id="IPR051735">
    <property type="entry name" value="CFEM_domain"/>
</dbReference>
<evidence type="ECO:0000256" key="5">
    <source>
        <dbReference type="ARBA" id="ARBA00022525"/>
    </source>
</evidence>
<comment type="similarity">
    <text evidence="3">Belongs to the RBT5 family.</text>
</comment>
<keyword evidence="20" id="KW-1185">Reference proteome</keyword>
<evidence type="ECO:0000256" key="2">
    <source>
        <dbReference type="ARBA" id="ARBA00004613"/>
    </source>
</evidence>
<evidence type="ECO:0000256" key="13">
    <source>
        <dbReference type="ARBA" id="ARBA00023180"/>
    </source>
</evidence>
<keyword evidence="10 15" id="KW-0408">Iron</keyword>
<dbReference type="RefSeq" id="XP_030991699.1">
    <property type="nucleotide sequence ID" value="XM_031143733.1"/>
</dbReference>
<dbReference type="OrthoDB" id="7873042at2759"/>
<evidence type="ECO:0000256" key="17">
    <source>
        <dbReference type="SAM" id="SignalP"/>
    </source>
</evidence>
<dbReference type="GO" id="GO:0005886">
    <property type="term" value="C:plasma membrane"/>
    <property type="evidence" value="ECO:0007669"/>
    <property type="project" value="UniProtKB-SubCell"/>
</dbReference>
<evidence type="ECO:0000256" key="9">
    <source>
        <dbReference type="ARBA" id="ARBA00022729"/>
    </source>
</evidence>
<evidence type="ECO:0000313" key="19">
    <source>
        <dbReference type="EMBL" id="TPX09988.1"/>
    </source>
</evidence>
<dbReference type="GeneID" id="41976282"/>
<evidence type="ECO:0000256" key="6">
    <source>
        <dbReference type="ARBA" id="ARBA00022617"/>
    </source>
</evidence>
<comment type="caution">
    <text evidence="15">Lacks conserved residue(s) required for the propagation of feature annotation.</text>
</comment>
<feature type="compositionally biased region" description="Pro residues" evidence="16">
    <location>
        <begin position="460"/>
        <end position="479"/>
    </location>
</feature>
<evidence type="ECO:0000256" key="10">
    <source>
        <dbReference type="ARBA" id="ARBA00023004"/>
    </source>
</evidence>
<feature type="compositionally biased region" description="Low complexity" evidence="16">
    <location>
        <begin position="304"/>
        <end position="320"/>
    </location>
</feature>
<dbReference type="AlphaFoldDB" id="A0A507AYV5"/>
<feature type="compositionally biased region" description="Low complexity" evidence="16">
    <location>
        <begin position="480"/>
        <end position="503"/>
    </location>
</feature>
<feature type="region of interest" description="Disordered" evidence="16">
    <location>
        <begin position="370"/>
        <end position="521"/>
    </location>
</feature>
<evidence type="ECO:0000256" key="16">
    <source>
        <dbReference type="SAM" id="MobiDB-lite"/>
    </source>
</evidence>
<proteinExistence type="inferred from homology"/>
<feature type="chain" id="PRO_5021317557" description="CFEM domain-containing protein" evidence="17">
    <location>
        <begin position="22"/>
        <end position="735"/>
    </location>
</feature>
<evidence type="ECO:0000313" key="20">
    <source>
        <dbReference type="Proteomes" id="UP000319257"/>
    </source>
</evidence>
<dbReference type="SMART" id="SM00747">
    <property type="entry name" value="CFEM"/>
    <property type="match status" value="1"/>
</dbReference>
<dbReference type="GO" id="GO:0098552">
    <property type="term" value="C:side of membrane"/>
    <property type="evidence" value="ECO:0007669"/>
    <property type="project" value="UniProtKB-KW"/>
</dbReference>
<evidence type="ECO:0000256" key="4">
    <source>
        <dbReference type="ARBA" id="ARBA00022475"/>
    </source>
</evidence>
<evidence type="ECO:0000256" key="3">
    <source>
        <dbReference type="ARBA" id="ARBA00010031"/>
    </source>
</evidence>
<evidence type="ECO:0000256" key="1">
    <source>
        <dbReference type="ARBA" id="ARBA00004609"/>
    </source>
</evidence>
<dbReference type="InterPro" id="IPR008427">
    <property type="entry name" value="Extracellular_membr_CFEM_dom"/>
</dbReference>
<keyword evidence="8 15" id="KW-0479">Metal-binding</keyword>
<reference evidence="19 20" key="1">
    <citation type="submission" date="2019-06" db="EMBL/GenBank/DDBJ databases">
        <title>Draft genome sequence of the filamentous fungus Phialemoniopsis curvata isolated from diesel fuel.</title>
        <authorList>
            <person name="Varaljay V.A."/>
            <person name="Lyon W.J."/>
            <person name="Crouch A.L."/>
            <person name="Drake C.E."/>
            <person name="Hollomon J.M."/>
            <person name="Nadeau L.J."/>
            <person name="Nunn H.S."/>
            <person name="Stevenson B.S."/>
            <person name="Bojanowski C.L."/>
            <person name="Crookes-Goodson W.J."/>
        </authorList>
    </citation>
    <scope>NUCLEOTIDE SEQUENCE [LARGE SCALE GENOMIC DNA]</scope>
    <source>
        <strain evidence="19 20">D216</strain>
    </source>
</reference>
<keyword evidence="11" id="KW-0472">Membrane</keyword>
<comment type="caution">
    <text evidence="19">The sequence shown here is derived from an EMBL/GenBank/DDBJ whole genome shotgun (WGS) entry which is preliminary data.</text>
</comment>
<feature type="domain" description="CFEM" evidence="18">
    <location>
        <begin position="3"/>
        <end position="118"/>
    </location>
</feature>
<evidence type="ECO:0000259" key="18">
    <source>
        <dbReference type="PROSITE" id="PS52012"/>
    </source>
</evidence>
<keyword evidence="4" id="KW-1003">Cell membrane</keyword>
<evidence type="ECO:0000256" key="12">
    <source>
        <dbReference type="ARBA" id="ARBA00023157"/>
    </source>
</evidence>
<keyword evidence="6 15" id="KW-0349">Heme</keyword>
<gene>
    <name evidence="19" type="ORF">E0L32_008835</name>
</gene>